<dbReference type="InterPro" id="IPR029154">
    <property type="entry name" value="HIBADH-like_NADP-bd"/>
</dbReference>
<dbReference type="EC" id="1.1.1.31" evidence="3"/>
<evidence type="ECO:0000256" key="3">
    <source>
        <dbReference type="ARBA" id="ARBA00012991"/>
    </source>
</evidence>
<evidence type="ECO:0000256" key="7">
    <source>
        <dbReference type="ARBA" id="ARBA00049197"/>
    </source>
</evidence>
<comment type="catalytic activity">
    <reaction evidence="7">
        <text>3-hydroxy-2-methylpropanoate + NAD(+) = 2-methyl-3-oxopropanoate + NADH + H(+)</text>
        <dbReference type="Rhea" id="RHEA:17681"/>
        <dbReference type="ChEBI" id="CHEBI:11805"/>
        <dbReference type="ChEBI" id="CHEBI:15378"/>
        <dbReference type="ChEBI" id="CHEBI:57540"/>
        <dbReference type="ChEBI" id="CHEBI:57700"/>
        <dbReference type="ChEBI" id="CHEBI:57945"/>
        <dbReference type="EC" id="1.1.1.31"/>
    </reaction>
</comment>
<dbReference type="SUPFAM" id="SSF51735">
    <property type="entry name" value="NAD(P)-binding Rossmann-fold domains"/>
    <property type="match status" value="1"/>
</dbReference>
<dbReference type="GO" id="GO:0008442">
    <property type="term" value="F:3-hydroxyisobutyrate dehydrogenase activity"/>
    <property type="evidence" value="ECO:0007669"/>
    <property type="project" value="UniProtKB-EC"/>
</dbReference>
<evidence type="ECO:0000256" key="8">
    <source>
        <dbReference type="PIRSR" id="PIRSR000103-1"/>
    </source>
</evidence>
<dbReference type="OrthoDB" id="21615at2759"/>
<dbReference type="Gene3D" id="1.10.1040.10">
    <property type="entry name" value="N-(1-d-carboxylethyl)-l-norvaline Dehydrogenase, domain 2"/>
    <property type="match status" value="1"/>
</dbReference>
<dbReference type="GO" id="GO:0005739">
    <property type="term" value="C:mitochondrion"/>
    <property type="evidence" value="ECO:0007669"/>
    <property type="project" value="TreeGrafter"/>
</dbReference>
<gene>
    <name evidence="11" type="ORF">CONLIGDRAFT_31149</name>
</gene>
<proteinExistence type="inferred from homology"/>
<dbReference type="PANTHER" id="PTHR22981:SF81">
    <property type="entry name" value="DEHYDROGENASE, PUTATIVE-RELATED"/>
    <property type="match status" value="1"/>
</dbReference>
<dbReference type="FunFam" id="3.40.50.720:FF:000746">
    <property type="entry name" value="3-hydroxyisobutyrate dehydrogenase, mitochondrial"/>
    <property type="match status" value="1"/>
</dbReference>
<dbReference type="EMBL" id="KV875093">
    <property type="protein sequence ID" value="OIW34926.1"/>
    <property type="molecule type" value="Genomic_DNA"/>
</dbReference>
<feature type="domain" description="6-phosphogluconate dehydrogenase NADP-binding" evidence="9">
    <location>
        <begin position="6"/>
        <end position="176"/>
    </location>
</feature>
<dbReference type="AlphaFoldDB" id="A0A1J7J562"/>
<keyword evidence="5" id="KW-0560">Oxidoreductase</keyword>
<evidence type="ECO:0000256" key="4">
    <source>
        <dbReference type="ARBA" id="ARBA00022456"/>
    </source>
</evidence>
<dbReference type="InterPro" id="IPR002204">
    <property type="entry name" value="3-OH-isobutyrate_DH-rel_CS"/>
</dbReference>
<dbReference type="GO" id="GO:0050661">
    <property type="term" value="F:NADP binding"/>
    <property type="evidence" value="ECO:0007669"/>
    <property type="project" value="InterPro"/>
</dbReference>
<evidence type="ECO:0000256" key="1">
    <source>
        <dbReference type="ARBA" id="ARBA00005109"/>
    </source>
</evidence>
<dbReference type="STRING" id="1408157.A0A1J7J562"/>
<comment type="similarity">
    <text evidence="2">Belongs to the HIBADH-related family. 3-hydroxyisobutyrate dehydrogenase subfamily.</text>
</comment>
<comment type="pathway">
    <text evidence="1">Amino-acid degradation; L-valine degradation.</text>
</comment>
<dbReference type="Pfam" id="PF03446">
    <property type="entry name" value="NAD_binding_2"/>
    <property type="match status" value="1"/>
</dbReference>
<feature type="domain" description="3-hydroxyisobutyrate dehydrogenase-like NAD-binding" evidence="10">
    <location>
        <begin position="179"/>
        <end position="291"/>
    </location>
</feature>
<feature type="active site" evidence="8">
    <location>
        <position position="185"/>
    </location>
</feature>
<accession>A0A1J7J562</accession>
<dbReference type="InterPro" id="IPR006115">
    <property type="entry name" value="6PGDH_NADP-bd"/>
</dbReference>
<dbReference type="PANTHER" id="PTHR22981">
    <property type="entry name" value="3-HYDROXYISOBUTYRATE DEHYDROGENASE-RELATED"/>
    <property type="match status" value="1"/>
</dbReference>
<evidence type="ECO:0000259" key="9">
    <source>
        <dbReference type="Pfam" id="PF03446"/>
    </source>
</evidence>
<evidence type="ECO:0000313" key="12">
    <source>
        <dbReference type="Proteomes" id="UP000182658"/>
    </source>
</evidence>
<evidence type="ECO:0000313" key="11">
    <source>
        <dbReference type="EMBL" id="OIW34926.1"/>
    </source>
</evidence>
<keyword evidence="4" id="KW-0101">Branched-chain amino acid catabolism</keyword>
<dbReference type="InterPro" id="IPR036291">
    <property type="entry name" value="NAD(P)-bd_dom_sf"/>
</dbReference>
<dbReference type="GO" id="GO:0006574">
    <property type="term" value="P:L-valine catabolic process"/>
    <property type="evidence" value="ECO:0007669"/>
    <property type="project" value="TreeGrafter"/>
</dbReference>
<dbReference type="Proteomes" id="UP000182658">
    <property type="component" value="Unassembled WGS sequence"/>
</dbReference>
<evidence type="ECO:0000256" key="2">
    <source>
        <dbReference type="ARBA" id="ARBA00006013"/>
    </source>
</evidence>
<dbReference type="GO" id="GO:0051287">
    <property type="term" value="F:NAD binding"/>
    <property type="evidence" value="ECO:0007669"/>
    <property type="project" value="InterPro"/>
</dbReference>
<sequence length="320" mass="34249">MDKSLNVGFIGLGAMGYPMASNLVTKLPQGSKLYVFDVSKLATETFTKSHPTSSESCDSPRTVAEHANIIFTMVPEGSHVRSVYLDQPNGLLSHHLQSRLLIDCSTIDCETSSSVHDEVKRHSPSASFYDAPVSGGTLGAEKATLTFMLGCSETDETFPTLHGLLSLMGKTIVACGGPGFGLTAKLCNNYCSALISLATAEAMNIGMRSGMDPRLLARVFASSTAQSTICDKWNPVPGVCPDAPSSHGYQGGFKIQLMKKDFGLAVEAGKKAGAKMLLADAGLKGYTEASEDPRCRDLDSRVMFRYLGGDEQWQELARQS</sequence>
<dbReference type="PIRSF" id="PIRSF000103">
    <property type="entry name" value="HIBADH"/>
    <property type="match status" value="1"/>
</dbReference>
<name>A0A1J7J562_9PEZI</name>
<keyword evidence="6" id="KW-0520">NAD</keyword>
<evidence type="ECO:0000259" key="10">
    <source>
        <dbReference type="Pfam" id="PF14833"/>
    </source>
</evidence>
<protein>
    <recommendedName>
        <fullName evidence="3">3-hydroxyisobutyrate dehydrogenase</fullName>
        <ecNumber evidence="3">1.1.1.31</ecNumber>
    </recommendedName>
</protein>
<dbReference type="InParanoid" id="A0A1J7J562"/>
<dbReference type="PROSITE" id="PS00895">
    <property type="entry name" value="3_HYDROXYISOBUT_DH"/>
    <property type="match status" value="1"/>
</dbReference>
<dbReference type="Pfam" id="PF14833">
    <property type="entry name" value="NAD_binding_11"/>
    <property type="match status" value="1"/>
</dbReference>
<dbReference type="InterPro" id="IPR015815">
    <property type="entry name" value="HIBADH-related"/>
</dbReference>
<dbReference type="FunFam" id="1.10.1040.10:FF:000006">
    <property type="entry name" value="3-hydroxyisobutyrate dehydrogenase"/>
    <property type="match status" value="1"/>
</dbReference>
<organism evidence="11 12">
    <name type="scientific">Coniochaeta ligniaria NRRL 30616</name>
    <dbReference type="NCBI Taxonomy" id="1408157"/>
    <lineage>
        <taxon>Eukaryota</taxon>
        <taxon>Fungi</taxon>
        <taxon>Dikarya</taxon>
        <taxon>Ascomycota</taxon>
        <taxon>Pezizomycotina</taxon>
        <taxon>Sordariomycetes</taxon>
        <taxon>Sordariomycetidae</taxon>
        <taxon>Coniochaetales</taxon>
        <taxon>Coniochaetaceae</taxon>
        <taxon>Coniochaeta</taxon>
    </lineage>
</organism>
<dbReference type="SUPFAM" id="SSF48179">
    <property type="entry name" value="6-phosphogluconate dehydrogenase C-terminal domain-like"/>
    <property type="match status" value="1"/>
</dbReference>
<evidence type="ECO:0000256" key="5">
    <source>
        <dbReference type="ARBA" id="ARBA00023002"/>
    </source>
</evidence>
<dbReference type="InterPro" id="IPR008927">
    <property type="entry name" value="6-PGluconate_DH-like_C_sf"/>
</dbReference>
<keyword evidence="12" id="KW-1185">Reference proteome</keyword>
<evidence type="ECO:0000256" key="6">
    <source>
        <dbReference type="ARBA" id="ARBA00023027"/>
    </source>
</evidence>
<reference evidence="11 12" key="1">
    <citation type="submission" date="2016-10" db="EMBL/GenBank/DDBJ databases">
        <title>Draft genome sequence of Coniochaeta ligniaria NRRL30616, a lignocellulolytic fungus for bioabatement of inhibitors in plant biomass hydrolysates.</title>
        <authorList>
            <consortium name="DOE Joint Genome Institute"/>
            <person name="Jimenez D.J."/>
            <person name="Hector R.E."/>
            <person name="Riley R."/>
            <person name="Sun H."/>
            <person name="Grigoriev I.V."/>
            <person name="Van Elsas J.D."/>
            <person name="Nichols N.N."/>
        </authorList>
    </citation>
    <scope>NUCLEOTIDE SEQUENCE [LARGE SCALE GENOMIC DNA]</scope>
    <source>
        <strain evidence="11 12">NRRL 30616</strain>
    </source>
</reference>
<dbReference type="Gene3D" id="3.40.50.720">
    <property type="entry name" value="NAD(P)-binding Rossmann-like Domain"/>
    <property type="match status" value="1"/>
</dbReference>
<dbReference type="InterPro" id="IPR013328">
    <property type="entry name" value="6PGD_dom2"/>
</dbReference>